<dbReference type="KEGG" id="nmf:NMS_0402"/>
<gene>
    <name evidence="3" type="ORF">NMS_0402</name>
</gene>
<dbReference type="PIRSF" id="PIRSF000883">
    <property type="entry name" value="Pesterase_MJ0912"/>
    <property type="match status" value="1"/>
</dbReference>
<comment type="similarity">
    <text evidence="1">Belongs to the metallophosphoesterase superfamily. YfcE family.</text>
</comment>
<sequence>MLLFGGVYSNLQALESLIKLANDHGIAPENCICTGDIIGYCGQPQETLETFKNWGAHSILGNVEIQLRDDQEDCGCDFTTGSRCDGFSEIWYAFAKANLHTTTKQYFKSLPDYMIFNYAGKKIGVVHGSYDQVSQFVFKSTDWNEKKASLHALKSDVIIAGHCGLPFTDQQGDAFWLNPGVIGMPANDGTTKTWAMILDDLDGFEYQHIALSYDYETAVDQMKKNALPIEYALTLKTGLWDNMEILPAAEKEQQGKEIAFQPVEQEL</sequence>
<evidence type="ECO:0000313" key="3">
    <source>
        <dbReference type="EMBL" id="BAO54411.1"/>
    </source>
</evidence>
<dbReference type="EMBL" id="AP014548">
    <property type="protein sequence ID" value="BAO54411.1"/>
    <property type="molecule type" value="Genomic_DNA"/>
</dbReference>
<feature type="domain" description="Calcineurin-like phosphoesterase" evidence="2">
    <location>
        <begin position="26"/>
        <end position="191"/>
    </location>
</feature>
<dbReference type="InterPro" id="IPR029052">
    <property type="entry name" value="Metallo-depent_PP-like"/>
</dbReference>
<dbReference type="InterPro" id="IPR024654">
    <property type="entry name" value="Calcineurin-like_PHP_lpxH"/>
</dbReference>
<dbReference type="HOGENOM" id="CLU_074761_1_1_10"/>
<organism evidence="3 4">
    <name type="scientific">Nonlabens marinus S1-08</name>
    <dbReference type="NCBI Taxonomy" id="1454201"/>
    <lineage>
        <taxon>Bacteria</taxon>
        <taxon>Pseudomonadati</taxon>
        <taxon>Bacteroidota</taxon>
        <taxon>Flavobacteriia</taxon>
        <taxon>Flavobacteriales</taxon>
        <taxon>Flavobacteriaceae</taxon>
        <taxon>Nonlabens</taxon>
    </lineage>
</organism>
<dbReference type="SUPFAM" id="SSF56300">
    <property type="entry name" value="Metallo-dependent phosphatases"/>
    <property type="match status" value="1"/>
</dbReference>
<dbReference type="AlphaFoldDB" id="W8VZE0"/>
<dbReference type="Gene3D" id="3.60.21.10">
    <property type="match status" value="1"/>
</dbReference>
<evidence type="ECO:0000256" key="1">
    <source>
        <dbReference type="ARBA" id="ARBA00008950"/>
    </source>
</evidence>
<proteinExistence type="inferred from homology"/>
<evidence type="ECO:0000259" key="2">
    <source>
        <dbReference type="Pfam" id="PF12850"/>
    </source>
</evidence>
<reference evidence="3 4" key="1">
    <citation type="journal article" date="2014" name="Proc. Natl. Acad. Sci. U.S.A.">
        <title>Functional characterization of flavobacteria rhodopsins reveals a unique class of light-driven chloride pump in bacteria.</title>
        <authorList>
            <person name="Yoshizawa S."/>
            <person name="Kumagai Y."/>
            <person name="Kim H."/>
            <person name="Ogura Y."/>
            <person name="Hayashi T."/>
            <person name="Iwasaki W."/>
            <person name="DeLong E.F."/>
            <person name="Kogure K."/>
        </authorList>
    </citation>
    <scope>NUCLEOTIDE SEQUENCE [LARGE SCALE GENOMIC DNA]</scope>
    <source>
        <strain evidence="3 4">S1-08</strain>
    </source>
</reference>
<dbReference type="Pfam" id="PF12850">
    <property type="entry name" value="Metallophos_2"/>
    <property type="match status" value="1"/>
</dbReference>
<keyword evidence="4" id="KW-1185">Reference proteome</keyword>
<name>W8VZE0_9FLAO</name>
<dbReference type="Proteomes" id="UP000031760">
    <property type="component" value="Chromosome"/>
</dbReference>
<dbReference type="InterPro" id="IPR011152">
    <property type="entry name" value="Pesterase_MJ0912"/>
</dbReference>
<protein>
    <recommendedName>
        <fullName evidence="2">Calcineurin-like phosphoesterase domain-containing protein</fullName>
    </recommendedName>
</protein>
<accession>W8VZE0</accession>
<dbReference type="CDD" id="cd00838">
    <property type="entry name" value="MPP_superfamily"/>
    <property type="match status" value="1"/>
</dbReference>
<evidence type="ECO:0000313" key="4">
    <source>
        <dbReference type="Proteomes" id="UP000031760"/>
    </source>
</evidence>
<dbReference type="STRING" id="1454201.NMS_0402"/>